<dbReference type="EMBL" id="GEDC01022433">
    <property type="protein sequence ID" value="JAS14865.1"/>
    <property type="molecule type" value="Transcribed_RNA"/>
</dbReference>
<dbReference type="PANTHER" id="PTHR10997">
    <property type="entry name" value="IMPORTIN-7, 8, 11"/>
    <property type="match status" value="1"/>
</dbReference>
<gene>
    <name evidence="11" type="ORF">g.10766</name>
</gene>
<dbReference type="Pfam" id="PF03810">
    <property type="entry name" value="IBN_N"/>
    <property type="match status" value="1"/>
</dbReference>
<keyword evidence="8" id="KW-0539">Nucleus</keyword>
<dbReference type="SUPFAM" id="SSF48371">
    <property type="entry name" value="ARM repeat"/>
    <property type="match status" value="1"/>
</dbReference>
<proteinExistence type="inferred from homology"/>
<dbReference type="AlphaFoldDB" id="A0A1B6CNE8"/>
<name>A0A1B6CNE8_9HEMI</name>
<organism evidence="11">
    <name type="scientific">Clastoptera arizonana</name>
    <name type="common">Arizona spittle bug</name>
    <dbReference type="NCBI Taxonomy" id="38151"/>
    <lineage>
        <taxon>Eukaryota</taxon>
        <taxon>Metazoa</taxon>
        <taxon>Ecdysozoa</taxon>
        <taxon>Arthropoda</taxon>
        <taxon>Hexapoda</taxon>
        <taxon>Insecta</taxon>
        <taxon>Pterygota</taxon>
        <taxon>Neoptera</taxon>
        <taxon>Paraneoptera</taxon>
        <taxon>Hemiptera</taxon>
        <taxon>Auchenorrhyncha</taxon>
        <taxon>Cercopoidea</taxon>
        <taxon>Clastopteridae</taxon>
        <taxon>Clastoptera</taxon>
    </lineage>
</organism>
<evidence type="ECO:0000256" key="5">
    <source>
        <dbReference type="ARBA" id="ARBA00022448"/>
    </source>
</evidence>
<comment type="similarity">
    <text evidence="3">Belongs to the XPO2/CSE1 family.</text>
</comment>
<reference evidence="11" key="1">
    <citation type="submission" date="2015-12" db="EMBL/GenBank/DDBJ databases">
        <title>De novo transcriptome assembly of four potential Pierce s Disease insect vectors from Arizona vineyards.</title>
        <authorList>
            <person name="Tassone E.E."/>
        </authorList>
    </citation>
    <scope>NUCLEOTIDE SEQUENCE</scope>
</reference>
<keyword evidence="6" id="KW-0963">Cytoplasm</keyword>
<accession>A0A1B6CNE8</accession>
<keyword evidence="7" id="KW-0653">Protein transport</keyword>
<dbReference type="GO" id="GO:0031267">
    <property type="term" value="F:small GTPase binding"/>
    <property type="evidence" value="ECO:0007669"/>
    <property type="project" value="InterPro"/>
</dbReference>
<dbReference type="GO" id="GO:0005635">
    <property type="term" value="C:nuclear envelope"/>
    <property type="evidence" value="ECO:0007669"/>
    <property type="project" value="TreeGrafter"/>
</dbReference>
<dbReference type="GO" id="GO:0006606">
    <property type="term" value="P:protein import into nucleus"/>
    <property type="evidence" value="ECO:0007669"/>
    <property type="project" value="TreeGrafter"/>
</dbReference>
<evidence type="ECO:0000256" key="3">
    <source>
        <dbReference type="ARBA" id="ARBA00008669"/>
    </source>
</evidence>
<dbReference type="InterPro" id="IPR001494">
    <property type="entry name" value="Importin-beta_N"/>
</dbReference>
<comment type="subcellular location">
    <subcellularLocation>
        <location evidence="2">Cytoplasm</location>
    </subcellularLocation>
    <subcellularLocation>
        <location evidence="1">Nucleus</location>
    </subcellularLocation>
</comment>
<dbReference type="InterPro" id="IPR013713">
    <property type="entry name" value="XPO2_central"/>
</dbReference>
<evidence type="ECO:0000256" key="9">
    <source>
        <dbReference type="ARBA" id="ARBA00030693"/>
    </source>
</evidence>
<dbReference type="GO" id="GO:0006611">
    <property type="term" value="P:protein export from nucleus"/>
    <property type="evidence" value="ECO:0007669"/>
    <property type="project" value="TreeGrafter"/>
</dbReference>
<evidence type="ECO:0000256" key="8">
    <source>
        <dbReference type="ARBA" id="ARBA00023242"/>
    </source>
</evidence>
<dbReference type="Pfam" id="PF03378">
    <property type="entry name" value="CAS_CSE1"/>
    <property type="match status" value="1"/>
</dbReference>
<dbReference type="Gene3D" id="1.25.10.10">
    <property type="entry name" value="Leucine-rich Repeat Variant"/>
    <property type="match status" value="1"/>
</dbReference>
<evidence type="ECO:0000313" key="11">
    <source>
        <dbReference type="EMBL" id="JAS14865.1"/>
    </source>
</evidence>
<dbReference type="InterPro" id="IPR016024">
    <property type="entry name" value="ARM-type_fold"/>
</dbReference>
<dbReference type="PROSITE" id="PS50166">
    <property type="entry name" value="IMPORTIN_B_NT"/>
    <property type="match status" value="1"/>
</dbReference>
<dbReference type="GO" id="GO:0005049">
    <property type="term" value="F:nuclear export signal receptor activity"/>
    <property type="evidence" value="ECO:0007669"/>
    <property type="project" value="TreeGrafter"/>
</dbReference>
<feature type="domain" description="Importin N-terminal" evidence="10">
    <location>
        <begin position="29"/>
        <end position="103"/>
    </location>
</feature>
<dbReference type="GO" id="GO:0005829">
    <property type="term" value="C:cytosol"/>
    <property type="evidence" value="ECO:0007669"/>
    <property type="project" value="TreeGrafter"/>
</dbReference>
<evidence type="ECO:0000256" key="7">
    <source>
        <dbReference type="ARBA" id="ARBA00022927"/>
    </source>
</evidence>
<sequence>MELTDDNLLTLSEYLRQTLNPDVTIRRPAEKFLETVEGNKNYPLLLLHLIGRTQIELTLQIAGSVAFKNYIKRNWKIDEDGDDRIHPEDREAIKQLIVNMMLVAPEAIQKQLSDAVSIIGKHDFPNKWPGLITEMVDKFQTGDFHIINGILHTAHSLFKSYRYEFKSQALWTEIKFVLEKFAKPLTDLFVATMNLATVHANSPDALRVIYNSLLLICKIFYSLNFQDLPEFFEDNMEIWMSNFHTLLVVDVKCLQTGEDEEAGVLEQIKSQICDNIGLYAQQYDEEFTAYLPGFVTGIWNLLDKTTIQPKYDMLVSNALQFLAKVADRSHYRVLFESPAVLTTICEKVVIPNMEFRLSDEELFEDNPEEYIRKDIEGSDVDTRRRAACDLVKVLSRYFEKEMMQIFGQYVQTMLQQYSVDQSSWRAKDSVLYLVTSLANKGQTKKHGVTQSSSLVSLPDFAAEHILPELQKPDVNSLPVLKADAIKYIMTFRSLLPKEVVVGSLPLLIRHLNAESVVVHTYAACAIDKILIIKENNVPIVSSNQLNAYAQELLTSLFAMLERQASEENEYVMKTIMRSFSSLQEKIVPFLGELIPKLTNKLALVARNPSKPHFNHFLFETIVLSIRIVCKSNPAAVTSFEEALFPLFQNILQQDVQEFVPYVFQILSLLLELHSVGTIPEPYLALYPCLLTPILWERTGNVHPLVRLLRAFIQKCAPVQMESTLKISALLGVFQKLIASKANDHEGFYLMQSMIEHCPNELLSPHMNQIFVLLFKRLSSFKTTKYIKGIIVFFCFYTINYGASNLITMIDTIQAQMFGMVIERLMIPDVQKISGNVERKITAVGITKLLCEAKELVEGPYSKFWPHLLKVLIGLFELPEDESTHPDDHYIEVEDVPGYEAAYSRLAFANNNEYDPLQGVGDPRLHLAQSLSRLSSSYPGRLQSMLDSELSDTDRTHLKNYLDGASVQLS</sequence>
<evidence type="ECO:0000259" key="10">
    <source>
        <dbReference type="PROSITE" id="PS50166"/>
    </source>
</evidence>
<dbReference type="Pfam" id="PF08506">
    <property type="entry name" value="Cse1"/>
    <property type="match status" value="1"/>
</dbReference>
<dbReference type="SMART" id="SM00913">
    <property type="entry name" value="IBN_N"/>
    <property type="match status" value="1"/>
</dbReference>
<dbReference type="FunFam" id="1.25.10.10:FF:000057">
    <property type="entry name" value="Exportin-2 isoform 1"/>
    <property type="match status" value="1"/>
</dbReference>
<evidence type="ECO:0000256" key="1">
    <source>
        <dbReference type="ARBA" id="ARBA00004123"/>
    </source>
</evidence>
<dbReference type="InterPro" id="IPR005043">
    <property type="entry name" value="XPO2_C"/>
</dbReference>
<dbReference type="InterPro" id="IPR011989">
    <property type="entry name" value="ARM-like"/>
</dbReference>
<keyword evidence="5" id="KW-0813">Transport</keyword>
<evidence type="ECO:0000256" key="6">
    <source>
        <dbReference type="ARBA" id="ARBA00022490"/>
    </source>
</evidence>
<evidence type="ECO:0000256" key="4">
    <source>
        <dbReference type="ARBA" id="ARBA00018945"/>
    </source>
</evidence>
<dbReference type="PANTHER" id="PTHR10997:SF8">
    <property type="entry name" value="EXPORTIN-2"/>
    <property type="match status" value="1"/>
</dbReference>
<evidence type="ECO:0000256" key="2">
    <source>
        <dbReference type="ARBA" id="ARBA00004496"/>
    </source>
</evidence>
<protein>
    <recommendedName>
        <fullName evidence="4">Exportin-2</fullName>
    </recommendedName>
    <alternativeName>
        <fullName evidence="9">Importin-alpha re-exporter</fullName>
    </alternativeName>
</protein>